<dbReference type="AlphaFoldDB" id="A0A371FJD5"/>
<gene>
    <name evidence="1" type="ORF">CR513_41520</name>
</gene>
<dbReference type="Proteomes" id="UP000257109">
    <property type="component" value="Unassembled WGS sequence"/>
</dbReference>
<keyword evidence="2" id="KW-1185">Reference proteome</keyword>
<organism evidence="1 2">
    <name type="scientific">Mucuna pruriens</name>
    <name type="common">Velvet bean</name>
    <name type="synonym">Dolichos pruriens</name>
    <dbReference type="NCBI Taxonomy" id="157652"/>
    <lineage>
        <taxon>Eukaryota</taxon>
        <taxon>Viridiplantae</taxon>
        <taxon>Streptophyta</taxon>
        <taxon>Embryophyta</taxon>
        <taxon>Tracheophyta</taxon>
        <taxon>Spermatophyta</taxon>
        <taxon>Magnoliopsida</taxon>
        <taxon>eudicotyledons</taxon>
        <taxon>Gunneridae</taxon>
        <taxon>Pentapetalae</taxon>
        <taxon>rosids</taxon>
        <taxon>fabids</taxon>
        <taxon>Fabales</taxon>
        <taxon>Fabaceae</taxon>
        <taxon>Papilionoideae</taxon>
        <taxon>50 kb inversion clade</taxon>
        <taxon>NPAAA clade</taxon>
        <taxon>indigoferoid/millettioid clade</taxon>
        <taxon>Phaseoleae</taxon>
        <taxon>Mucuna</taxon>
    </lineage>
</organism>
<protein>
    <submittedName>
        <fullName evidence="1">Uncharacterized protein</fullName>
    </submittedName>
</protein>
<proteinExistence type="predicted"/>
<comment type="caution">
    <text evidence="1">The sequence shown here is derived from an EMBL/GenBank/DDBJ whole genome shotgun (WGS) entry which is preliminary data.</text>
</comment>
<dbReference type="STRING" id="157652.A0A371FJD5"/>
<evidence type="ECO:0000313" key="2">
    <source>
        <dbReference type="Proteomes" id="UP000257109"/>
    </source>
</evidence>
<accession>A0A371FJD5</accession>
<evidence type="ECO:0000313" key="1">
    <source>
        <dbReference type="EMBL" id="RDX78233.1"/>
    </source>
</evidence>
<dbReference type="EMBL" id="QJKJ01008923">
    <property type="protein sequence ID" value="RDX78233.1"/>
    <property type="molecule type" value="Genomic_DNA"/>
</dbReference>
<feature type="non-terminal residue" evidence="1">
    <location>
        <position position="1"/>
    </location>
</feature>
<sequence length="206" mass="22845">MGRCLVKTKVDLEAKNLENKTSLNIAGTRRDITEDQHNIFLIVSTLVATATYQSAESPSGVYQANDEKNNVNNTSIKCMSNVLPRNIARSAMSRHVATKATTKSADISTVEFESLSGIGTQGLESSLLFSRLSELRFHTLFRSEFFNPFSFKLGIFYRLAHGLPDFPWRSSTINAWWLFLLFLTIAARVSSTPPAFQGGSDPAWSA</sequence>
<reference evidence="1" key="1">
    <citation type="submission" date="2018-05" db="EMBL/GenBank/DDBJ databases">
        <title>Draft genome of Mucuna pruriens seed.</title>
        <authorList>
            <person name="Nnadi N.E."/>
            <person name="Vos R."/>
            <person name="Hasami M.H."/>
            <person name="Devisetty U.K."/>
            <person name="Aguiy J.C."/>
        </authorList>
    </citation>
    <scope>NUCLEOTIDE SEQUENCE [LARGE SCALE GENOMIC DNA]</scope>
    <source>
        <strain evidence="1">JCA_2017</strain>
    </source>
</reference>
<name>A0A371FJD5_MUCPR</name>